<reference evidence="3 4" key="1">
    <citation type="submission" date="2015-09" db="EMBL/GenBank/DDBJ databases">
        <title>Draft genome of the scarab beetle Oryctes borbonicus.</title>
        <authorList>
            <person name="Meyer J.M."/>
            <person name="Markov G.V."/>
            <person name="Baskaran P."/>
            <person name="Herrmann M."/>
            <person name="Sommer R.J."/>
            <person name="Roedelsperger C."/>
        </authorList>
    </citation>
    <scope>NUCLEOTIDE SEQUENCE [LARGE SCALE GENOMIC DNA]</scope>
    <source>
        <strain evidence="3">OB123</strain>
        <tissue evidence="3">Whole animal</tissue>
    </source>
</reference>
<dbReference type="PANTHER" id="PTHR13015:SF0">
    <property type="entry name" value="WASH COMPLEX SUBUNIT 3"/>
    <property type="match status" value="1"/>
</dbReference>
<protein>
    <recommendedName>
        <fullName evidence="5">WASH complex subunit CCDC53</fullName>
    </recommendedName>
</protein>
<evidence type="ECO:0000313" key="4">
    <source>
        <dbReference type="Proteomes" id="UP000051574"/>
    </source>
</evidence>
<accession>A0A0T6AX41</accession>
<dbReference type="InterPro" id="IPR019309">
    <property type="entry name" value="WASHC3"/>
</dbReference>
<dbReference type="PANTHER" id="PTHR13015">
    <property type="entry name" value="PROTEIN AD-016-RELATED"/>
    <property type="match status" value="1"/>
</dbReference>
<evidence type="ECO:0000313" key="3">
    <source>
        <dbReference type="EMBL" id="KRT79618.1"/>
    </source>
</evidence>
<organism evidence="3 4">
    <name type="scientific">Oryctes borbonicus</name>
    <dbReference type="NCBI Taxonomy" id="1629725"/>
    <lineage>
        <taxon>Eukaryota</taxon>
        <taxon>Metazoa</taxon>
        <taxon>Ecdysozoa</taxon>
        <taxon>Arthropoda</taxon>
        <taxon>Hexapoda</taxon>
        <taxon>Insecta</taxon>
        <taxon>Pterygota</taxon>
        <taxon>Neoptera</taxon>
        <taxon>Endopterygota</taxon>
        <taxon>Coleoptera</taxon>
        <taxon>Polyphaga</taxon>
        <taxon>Scarabaeiformia</taxon>
        <taxon>Scarabaeidae</taxon>
        <taxon>Dynastinae</taxon>
        <taxon>Oryctes</taxon>
    </lineage>
</organism>
<sequence>METDELPNVDLNIDYETILPIQQKRTITFINNFLTNTISFFNTFSQSCESRLMEFNYKLQKLEASLLILEAQLASIPDDDNNSHQKENSKQDSQNLQDIVELPKIDNAEINATPNESSPNDVIASQHPKYASFFKMVHVGVPAQAVKLKMIRENLDPSILDKPNEVIPASPADTSNINISSTNSNS</sequence>
<gene>
    <name evidence="3" type="ORF">AMK59_7570</name>
</gene>
<comment type="caution">
    <text evidence="3">The sequence shown here is derived from an EMBL/GenBank/DDBJ whole genome shotgun (WGS) entry which is preliminary data.</text>
</comment>
<dbReference type="EMBL" id="LJIG01022615">
    <property type="protein sequence ID" value="KRT79618.1"/>
    <property type="molecule type" value="Genomic_DNA"/>
</dbReference>
<name>A0A0T6AX41_9SCAR</name>
<evidence type="ECO:0000256" key="2">
    <source>
        <dbReference type="SAM" id="MobiDB-lite"/>
    </source>
</evidence>
<dbReference type="GO" id="GO:0030041">
    <property type="term" value="P:actin filament polymerization"/>
    <property type="evidence" value="ECO:0007669"/>
    <property type="project" value="TreeGrafter"/>
</dbReference>
<dbReference type="GO" id="GO:0071203">
    <property type="term" value="C:WASH complex"/>
    <property type="evidence" value="ECO:0007669"/>
    <property type="project" value="InterPro"/>
</dbReference>
<keyword evidence="4" id="KW-1185">Reference proteome</keyword>
<evidence type="ECO:0000256" key="1">
    <source>
        <dbReference type="ARBA" id="ARBA00006290"/>
    </source>
</evidence>
<evidence type="ECO:0008006" key="5">
    <source>
        <dbReference type="Google" id="ProtNLM"/>
    </source>
</evidence>
<dbReference type="AlphaFoldDB" id="A0A0T6AX41"/>
<dbReference type="OrthoDB" id="268027at2759"/>
<comment type="similarity">
    <text evidence="1">Belongs to the CCDC53 family.</text>
</comment>
<feature type="compositionally biased region" description="Low complexity" evidence="2">
    <location>
        <begin position="174"/>
        <end position="186"/>
    </location>
</feature>
<proteinExistence type="inferred from homology"/>
<dbReference type="Proteomes" id="UP000051574">
    <property type="component" value="Unassembled WGS sequence"/>
</dbReference>
<feature type="region of interest" description="Disordered" evidence="2">
    <location>
        <begin position="160"/>
        <end position="186"/>
    </location>
</feature>
<dbReference type="Pfam" id="PF10152">
    <property type="entry name" value="CCDC53"/>
    <property type="match status" value="1"/>
</dbReference>
<dbReference type="GO" id="GO:0006887">
    <property type="term" value="P:exocytosis"/>
    <property type="evidence" value="ECO:0007669"/>
    <property type="project" value="TreeGrafter"/>
</dbReference>
<dbReference type="Gene3D" id="1.20.5.110">
    <property type="match status" value="1"/>
</dbReference>